<dbReference type="EMBL" id="JOJR01000442">
    <property type="protein sequence ID" value="RCN37801.1"/>
    <property type="molecule type" value="Genomic_DNA"/>
</dbReference>
<comment type="caution">
    <text evidence="2">The sequence shown here is derived from an EMBL/GenBank/DDBJ whole genome shotgun (WGS) entry which is preliminary data.</text>
</comment>
<reference evidence="2 3" key="1">
    <citation type="submission" date="2014-10" db="EMBL/GenBank/DDBJ databases">
        <title>Draft genome of the hookworm Ancylostoma caninum.</title>
        <authorList>
            <person name="Mitreva M."/>
        </authorList>
    </citation>
    <scope>NUCLEOTIDE SEQUENCE [LARGE SCALE GENOMIC DNA]</scope>
    <source>
        <strain evidence="2 3">Baltimore</strain>
    </source>
</reference>
<keyword evidence="3" id="KW-1185">Reference proteome</keyword>
<feature type="signal peptide" evidence="1">
    <location>
        <begin position="1"/>
        <end position="17"/>
    </location>
</feature>
<feature type="chain" id="PRO_5016794369" evidence="1">
    <location>
        <begin position="18"/>
        <end position="223"/>
    </location>
</feature>
<dbReference type="Proteomes" id="UP000252519">
    <property type="component" value="Unassembled WGS sequence"/>
</dbReference>
<accession>A0A368G030</accession>
<name>A0A368G030_ANCCA</name>
<sequence>MLLKFIWLASLIPLTDSFLASAFSSVSQAGKTSNCADWSEYGPCFSTSDRTFWHRLPRQCYQNRYMSHESNSCSREAVTPIFKHSIGLPTKRKIFQLITGIGNPIVQKVMDYAEMFNKSANACGMCNVQVSCSPRCDYTPGYTTAVDFLGALVPQNIRDQVWSLKPLNCISIEQKCYCCCAPYYPNPCDAQCTLRPCSRRQAFSSTQIKILRRKWLAKLEEED</sequence>
<dbReference type="PANTHER" id="PTHR37443">
    <property type="entry name" value="PROTEIN CBG09852-RELATED"/>
    <property type="match status" value="1"/>
</dbReference>
<evidence type="ECO:0000313" key="2">
    <source>
        <dbReference type="EMBL" id="RCN37801.1"/>
    </source>
</evidence>
<keyword evidence="1" id="KW-0732">Signal</keyword>
<dbReference type="OrthoDB" id="5912015at2759"/>
<organism evidence="2 3">
    <name type="scientific">Ancylostoma caninum</name>
    <name type="common">Dog hookworm</name>
    <dbReference type="NCBI Taxonomy" id="29170"/>
    <lineage>
        <taxon>Eukaryota</taxon>
        <taxon>Metazoa</taxon>
        <taxon>Ecdysozoa</taxon>
        <taxon>Nematoda</taxon>
        <taxon>Chromadorea</taxon>
        <taxon>Rhabditida</taxon>
        <taxon>Rhabditina</taxon>
        <taxon>Rhabditomorpha</taxon>
        <taxon>Strongyloidea</taxon>
        <taxon>Ancylostomatidae</taxon>
        <taxon>Ancylostomatinae</taxon>
        <taxon>Ancylostoma</taxon>
    </lineage>
</organism>
<proteinExistence type="predicted"/>
<gene>
    <name evidence="2" type="ORF">ANCCAN_16315</name>
</gene>
<dbReference type="InterPro" id="IPR040271">
    <property type="entry name" value="T19C3.2-like"/>
</dbReference>
<evidence type="ECO:0000256" key="1">
    <source>
        <dbReference type="SAM" id="SignalP"/>
    </source>
</evidence>
<dbReference type="PANTHER" id="PTHR37443:SF1">
    <property type="entry name" value="PROTEIN CBG23797"/>
    <property type="match status" value="1"/>
</dbReference>
<evidence type="ECO:0000313" key="3">
    <source>
        <dbReference type="Proteomes" id="UP000252519"/>
    </source>
</evidence>
<protein>
    <submittedName>
        <fullName evidence="2">Uncharacterized protein</fullName>
    </submittedName>
</protein>
<dbReference type="AlphaFoldDB" id="A0A368G030"/>